<dbReference type="EMBL" id="SOFF01000030">
    <property type="protein sequence ID" value="TFB89350.1"/>
    <property type="molecule type" value="Genomic_DNA"/>
</dbReference>
<dbReference type="STRING" id="1424661.SAMN05216281_102365"/>
<keyword evidence="5" id="KW-1185">Reference proteome</keyword>
<accession>A0A1H8CEU0</accession>
<comment type="caution">
    <text evidence="4">The sequence shown here is derived from an EMBL/GenBank/DDBJ whole genome shotgun (WGS) entry which is preliminary data.</text>
</comment>
<evidence type="ECO:0000313" key="4">
    <source>
        <dbReference type="EMBL" id="TFB89350.1"/>
    </source>
</evidence>
<reference evidence="4 5" key="1">
    <citation type="submission" date="2019-03" db="EMBL/GenBank/DDBJ databases">
        <title>Genomics of glacier-inhabiting Cryobacterium strains.</title>
        <authorList>
            <person name="Liu Q."/>
            <person name="Xin Y.-H."/>
        </authorList>
    </citation>
    <scope>NUCLEOTIDE SEQUENCE [LARGE SCALE GENOMIC DNA]</scope>
    <source>
        <strain evidence="4 5">Hh15</strain>
    </source>
</reference>
<dbReference type="GO" id="GO:0016758">
    <property type="term" value="F:hexosyltransferase activity"/>
    <property type="evidence" value="ECO:0007669"/>
    <property type="project" value="TreeGrafter"/>
</dbReference>
<dbReference type="InterPro" id="IPR004629">
    <property type="entry name" value="WecG_TagA_CpsF"/>
</dbReference>
<dbReference type="RefSeq" id="WP_092107472.1">
    <property type="nucleotide sequence ID" value="NZ_FOCN01000002.1"/>
</dbReference>
<dbReference type="PANTHER" id="PTHR34136:SF1">
    <property type="entry name" value="UDP-N-ACETYL-D-MANNOSAMINURONIC ACID TRANSFERASE"/>
    <property type="match status" value="1"/>
</dbReference>
<sequence>MTVNKSRIVLGGSVVDLLEMGDALERISHRLSNRGDAPLAVASVNLDHVHHFGTGADLAGILHRVPLGNDSGPVEWLKLIDGAPLAAHARRLTGRAWPRLAGSDLIGPILKRAERLGIRVGFLGGSEDTHQRLRSEFVLSQPTLRVVGYWAPSREVVSDPVRSTALAAEIRSAEVDLLVVGLGKPRQELWIAQHGVQTGATVLLAFGAVVDFLAGSIRRAPPWITECGLEWAWRLALEPTRLASRYLVDGPAAYLLVRRTSRAEAAFCEAERRQPQALIALSPLDIDTGSPCGTIIIPAHNEADVIERTLGSIAHLAAEGLVEVIVVCNGCTDSTAAQARRFAGVTVQEIDTASKPRAMNVGDELAHAWPRLYLDADIEIAPAAVLEVFKALRSGSILAARPAFTYDTTGASLPVRSYYRARRRIPNPDDALWGAGAFGLNAAGHSRFGRFPEVTADDAFVDGVFSSAEKRALPTVPTLVRTPRHTAGLLAVLTRQRRGVVELGAAASSRKRMEAALLSARRPSDAADACWYAALTLTARVKSLFAARSAHPQWERDFSSRAGVQHGASALIPPRSGASRIPSARASLVVVPDE</sequence>
<evidence type="ECO:0000256" key="2">
    <source>
        <dbReference type="ARBA" id="ARBA00022679"/>
    </source>
</evidence>
<organism evidence="4 5">
    <name type="scientific">Cryobacterium luteum</name>
    <dbReference type="NCBI Taxonomy" id="1424661"/>
    <lineage>
        <taxon>Bacteria</taxon>
        <taxon>Bacillati</taxon>
        <taxon>Actinomycetota</taxon>
        <taxon>Actinomycetes</taxon>
        <taxon>Micrococcales</taxon>
        <taxon>Microbacteriaceae</taxon>
        <taxon>Cryobacterium</taxon>
    </lineage>
</organism>
<keyword evidence="1" id="KW-0328">Glycosyltransferase</keyword>
<proteinExistence type="predicted"/>
<evidence type="ECO:0000259" key="3">
    <source>
        <dbReference type="Pfam" id="PF00535"/>
    </source>
</evidence>
<gene>
    <name evidence="4" type="ORF">E3O10_10850</name>
</gene>
<name>A0A1H8CEU0_9MICO</name>
<protein>
    <submittedName>
        <fullName evidence="4">WecB/TagA/CpsF family glycosyltransferase</fullName>
    </submittedName>
</protein>
<dbReference type="OrthoDB" id="9771846at2"/>
<keyword evidence="2 4" id="KW-0808">Transferase</keyword>
<feature type="domain" description="Glycosyltransferase 2-like" evidence="3">
    <location>
        <begin position="294"/>
        <end position="416"/>
    </location>
</feature>
<dbReference type="CDD" id="cd06533">
    <property type="entry name" value="Glyco_transf_WecG_TagA"/>
    <property type="match status" value="1"/>
</dbReference>
<dbReference type="Pfam" id="PF00535">
    <property type="entry name" value="Glycos_transf_2"/>
    <property type="match status" value="1"/>
</dbReference>
<dbReference type="NCBIfam" id="TIGR00696">
    <property type="entry name" value="wecG_tagA_cpsF"/>
    <property type="match status" value="1"/>
</dbReference>
<dbReference type="Pfam" id="PF03808">
    <property type="entry name" value="Glyco_tran_WecG"/>
    <property type="match status" value="1"/>
</dbReference>
<evidence type="ECO:0000256" key="1">
    <source>
        <dbReference type="ARBA" id="ARBA00022676"/>
    </source>
</evidence>
<dbReference type="Gene3D" id="3.90.550.10">
    <property type="entry name" value="Spore Coat Polysaccharide Biosynthesis Protein SpsA, Chain A"/>
    <property type="match status" value="1"/>
</dbReference>
<dbReference type="Proteomes" id="UP000297654">
    <property type="component" value="Unassembled WGS sequence"/>
</dbReference>
<dbReference type="PANTHER" id="PTHR34136">
    <property type="match status" value="1"/>
</dbReference>
<dbReference type="AlphaFoldDB" id="A0A1H8CEU0"/>
<evidence type="ECO:0000313" key="5">
    <source>
        <dbReference type="Proteomes" id="UP000297654"/>
    </source>
</evidence>
<dbReference type="InterPro" id="IPR029044">
    <property type="entry name" value="Nucleotide-diphossugar_trans"/>
</dbReference>
<dbReference type="InterPro" id="IPR001173">
    <property type="entry name" value="Glyco_trans_2-like"/>
</dbReference>
<dbReference type="SUPFAM" id="SSF53448">
    <property type="entry name" value="Nucleotide-diphospho-sugar transferases"/>
    <property type="match status" value="1"/>
</dbReference>